<reference evidence="1" key="1">
    <citation type="submission" date="2011-04" db="EMBL/GenBank/DDBJ databases">
        <title>Evolution of plant cell wall degrading machinery underlies the functional diversity of forest fungi.</title>
        <authorList>
            <consortium name="US DOE Joint Genome Institute (JGI-PGF)"/>
            <person name="Eastwood D.C."/>
            <person name="Floudas D."/>
            <person name="Binder M."/>
            <person name="Majcherczyk A."/>
            <person name="Schneider P."/>
            <person name="Aerts A."/>
            <person name="Asiegbu F.O."/>
            <person name="Baker S.E."/>
            <person name="Barry K."/>
            <person name="Bendiksby M."/>
            <person name="Blumentritt M."/>
            <person name="Coutinho P.M."/>
            <person name="Cullen D."/>
            <person name="Cullen D."/>
            <person name="Gathman A."/>
            <person name="Goodell B."/>
            <person name="Henrissat B."/>
            <person name="Ihrmark K."/>
            <person name="Kauserud H."/>
            <person name="Kohler A."/>
            <person name="LaButti K."/>
            <person name="Lapidus A."/>
            <person name="Lavin J.L."/>
            <person name="Lee Y.-H."/>
            <person name="Lindquist E."/>
            <person name="Lilly W."/>
            <person name="Lucas S."/>
            <person name="Morin E."/>
            <person name="Murat C."/>
            <person name="Oguiza J.A."/>
            <person name="Park J."/>
            <person name="Pisabarro A.G."/>
            <person name="Riley R."/>
            <person name="Rosling A."/>
            <person name="Salamov A."/>
            <person name="Schmidt O."/>
            <person name="Schmutz J."/>
            <person name="Skrede I."/>
            <person name="Stenlid J."/>
            <person name="Wiebenga A."/>
            <person name="Xie X."/>
            <person name="Kues U."/>
            <person name="Hibbett D.S."/>
            <person name="Hoffmeister D."/>
            <person name="Hogberg N."/>
            <person name="Martin F."/>
            <person name="Grigoriev I.V."/>
            <person name="Watkinson S.C."/>
        </authorList>
    </citation>
    <scope>NUCLEOTIDE SEQUENCE</scope>
    <source>
        <strain evidence="1">S7.9</strain>
    </source>
</reference>
<sequence length="121" mass="13451">MHFFSCPTNITAKFRAVLHRAIQTGLREGADDIQINGALQLQIGWMHIHDERNVPALGRVGDPDDILASLLVEDSKIQPEMYQAMPSYRLCTVDGPTQLTDGLALKLKRLLEETAAVEPRS</sequence>
<dbReference type="PANTHER" id="PTHR37331">
    <property type="entry name" value="YALI0F11671P"/>
    <property type="match status" value="1"/>
</dbReference>
<dbReference type="PANTHER" id="PTHR37331:SF1">
    <property type="entry name" value="YALI0F11671P"/>
    <property type="match status" value="1"/>
</dbReference>
<dbReference type="Proteomes" id="UP000008064">
    <property type="component" value="Unassembled WGS sequence"/>
</dbReference>
<dbReference type="GeneID" id="18814705"/>
<evidence type="ECO:0000313" key="1">
    <source>
        <dbReference type="EMBL" id="EGO26721.1"/>
    </source>
</evidence>
<dbReference type="RefSeq" id="XP_007316894.1">
    <property type="nucleotide sequence ID" value="XM_007316832.1"/>
</dbReference>
<proteinExistence type="predicted"/>
<gene>
    <name evidence="1" type="ORF">SERLADRAFT_436535</name>
</gene>
<name>F8NR74_SERL9</name>
<protein>
    <submittedName>
        <fullName evidence="1">Uncharacterized protein</fullName>
    </submittedName>
</protein>
<dbReference type="EMBL" id="GL945432">
    <property type="protein sequence ID" value="EGO26721.1"/>
    <property type="molecule type" value="Genomic_DNA"/>
</dbReference>
<dbReference type="OrthoDB" id="5397701at2759"/>
<organism>
    <name type="scientific">Serpula lacrymans var. lacrymans (strain S7.9)</name>
    <name type="common">Dry rot fungus</name>
    <dbReference type="NCBI Taxonomy" id="578457"/>
    <lineage>
        <taxon>Eukaryota</taxon>
        <taxon>Fungi</taxon>
        <taxon>Dikarya</taxon>
        <taxon>Basidiomycota</taxon>
        <taxon>Agaricomycotina</taxon>
        <taxon>Agaricomycetes</taxon>
        <taxon>Agaricomycetidae</taxon>
        <taxon>Boletales</taxon>
        <taxon>Coniophorineae</taxon>
        <taxon>Serpulaceae</taxon>
        <taxon>Serpula</taxon>
    </lineage>
</organism>
<accession>F8NR74</accession>
<dbReference type="HOGENOM" id="CLU_154293_0_0_1"/>
<dbReference type="KEGG" id="sla:SERLADRAFT_436535"/>
<dbReference type="AlphaFoldDB" id="F8NR74"/>